<proteinExistence type="inferred from homology"/>
<evidence type="ECO:0000256" key="2">
    <source>
        <dbReference type="ARBA" id="ARBA00022723"/>
    </source>
</evidence>
<keyword evidence="5 10" id="KW-0460">Magnesium</keyword>
<keyword evidence="7 10" id="KW-0238">DNA-binding</keyword>
<dbReference type="GO" id="GO:0004519">
    <property type="term" value="F:endonuclease activity"/>
    <property type="evidence" value="ECO:0007669"/>
    <property type="project" value="UniProtKB-UniRule"/>
</dbReference>
<dbReference type="CDD" id="cd09634">
    <property type="entry name" value="Cas1_I-II-III"/>
    <property type="match status" value="1"/>
</dbReference>
<dbReference type="RefSeq" id="WP_043965951.1">
    <property type="nucleotide sequence ID" value="NZ_JXTH01000022.1"/>
</dbReference>
<feature type="binding site" evidence="10">
    <location>
        <position position="240"/>
    </location>
    <ligand>
        <name>Mn(2+)</name>
        <dbReference type="ChEBI" id="CHEBI:29035"/>
    </ligand>
</feature>
<reference evidence="11 12" key="1">
    <citation type="submission" date="2015-01" db="EMBL/GenBank/DDBJ databases">
        <title>Draft genome of Anoxybacillus thermarum strain AF/04.</title>
        <authorList>
            <person name="Poli A."/>
            <person name="Nicolaus B."/>
            <person name="Chan K.-G."/>
            <person name="Kahar U.M."/>
            <person name="Yaakob A.S."/>
            <person name="Chan C.S."/>
            <person name="Goh K.M."/>
        </authorList>
    </citation>
    <scope>NUCLEOTIDE SEQUENCE [LARGE SCALE GENOMIC DNA]</scope>
    <source>
        <strain evidence="11 12">AF/04</strain>
    </source>
</reference>
<dbReference type="GO" id="GO:0046872">
    <property type="term" value="F:metal ion binding"/>
    <property type="evidence" value="ECO:0007669"/>
    <property type="project" value="UniProtKB-UniRule"/>
</dbReference>
<dbReference type="PANTHER" id="PTHR34353:SF2">
    <property type="entry name" value="CRISPR-ASSOCIATED ENDONUCLEASE CAS1 1"/>
    <property type="match status" value="1"/>
</dbReference>
<dbReference type="InterPro" id="IPR042206">
    <property type="entry name" value="CRISPR-assoc_Cas1_C"/>
</dbReference>
<keyword evidence="3 10" id="KW-0255">Endonuclease</keyword>
<organism evidence="11 12">
    <name type="scientific">Anoxybacillus thermarum</name>
    <dbReference type="NCBI Taxonomy" id="404937"/>
    <lineage>
        <taxon>Bacteria</taxon>
        <taxon>Bacillati</taxon>
        <taxon>Bacillota</taxon>
        <taxon>Bacilli</taxon>
        <taxon>Bacillales</taxon>
        <taxon>Anoxybacillaceae</taxon>
        <taxon>Anoxybacillus</taxon>
    </lineage>
</organism>
<feature type="binding site" evidence="10">
    <location>
        <position position="160"/>
    </location>
    <ligand>
        <name>Mn(2+)</name>
        <dbReference type="ChEBI" id="CHEBI:29035"/>
    </ligand>
</feature>
<keyword evidence="12" id="KW-1185">Reference proteome</keyword>
<comment type="similarity">
    <text evidence="10">Belongs to the CRISPR-associated endonuclease Cas1 family.</text>
</comment>
<comment type="function">
    <text evidence="10">CRISPR (clustered regularly interspaced short palindromic repeat), is an adaptive immune system that provides protection against mobile genetic elements (viruses, transposable elements and conjugative plasmids). CRISPR clusters contain spacers, sequences complementary to antecedent mobile elements, and target invading nucleic acids. CRISPR clusters are transcribed and processed into CRISPR RNA (crRNA). Acts as a dsDNA endonuclease. Involved in the integration of spacer DNA into the CRISPR cassette.</text>
</comment>
<keyword evidence="4 10" id="KW-0378">Hydrolase</keyword>
<dbReference type="GO" id="GO:0003677">
    <property type="term" value="F:DNA binding"/>
    <property type="evidence" value="ECO:0007669"/>
    <property type="project" value="UniProtKB-KW"/>
</dbReference>
<comment type="cofactor">
    <cofactor evidence="10">
        <name>Mg(2+)</name>
        <dbReference type="ChEBI" id="CHEBI:18420"/>
    </cofactor>
    <cofactor evidence="10">
        <name>Mn(2+)</name>
        <dbReference type="ChEBI" id="CHEBI:29035"/>
    </cofactor>
</comment>
<dbReference type="InterPro" id="IPR002729">
    <property type="entry name" value="CRISPR-assoc_Cas1"/>
</dbReference>
<dbReference type="Proteomes" id="UP000032102">
    <property type="component" value="Unassembled WGS sequence"/>
</dbReference>
<evidence type="ECO:0000256" key="9">
    <source>
        <dbReference type="ARBA" id="ARBA00038592"/>
    </source>
</evidence>
<dbReference type="HAMAP" id="MF_01470">
    <property type="entry name" value="Cas1"/>
    <property type="match status" value="1"/>
</dbReference>
<keyword evidence="1 10" id="KW-0540">Nuclease</keyword>
<keyword evidence="6 10" id="KW-0051">Antiviral defense</keyword>
<dbReference type="EMBL" id="JXTH01000022">
    <property type="protein sequence ID" value="KIQ94501.1"/>
    <property type="molecule type" value="Genomic_DNA"/>
</dbReference>
<evidence type="ECO:0000256" key="5">
    <source>
        <dbReference type="ARBA" id="ARBA00022842"/>
    </source>
</evidence>
<dbReference type="InterPro" id="IPR050646">
    <property type="entry name" value="Cas1"/>
</dbReference>
<dbReference type="EC" id="3.1.-.-" evidence="10"/>
<dbReference type="PANTHER" id="PTHR34353">
    <property type="entry name" value="CRISPR-ASSOCIATED ENDONUCLEASE CAS1 1"/>
    <property type="match status" value="1"/>
</dbReference>
<keyword evidence="2 10" id="KW-0479">Metal-binding</keyword>
<sequence length="331" mass="38351">MSTLYVMEQGALLKKSGERLIVSLNKKTVVEKHFRDISRVLLFGNIQMTTQVVHQFLMSGIDVCYFTMNGIYRGKLQSTTSQNLYTKMAQMTHWSNKQFLLELSKQIVVLKIDGQRHVLQQRRRGVPSSSEKFSESISQLDKAINDAKEAGSVSVLRGIEGNAARVYFSCWDHLLPSDFPFERRSRRPALNGMNSALNFSYTLLLNETHSVLESYGFDVMLGVYHSIRYGRVSLALDTMEMFRPIFVDRWLIMLARRKQIQAKDFYLDSHAGVYFTKEGRQKFLHLYQQWQEKCALRKQIETVVDGLEKSMLEGDENAFRQATEKVLYRLL</sequence>
<dbReference type="PATRIC" id="fig|404937.3.peg.1450"/>
<name>A0A0D0S0R6_9BACL</name>
<feature type="binding site" evidence="10">
    <location>
        <position position="225"/>
    </location>
    <ligand>
        <name>Mn(2+)</name>
        <dbReference type="ChEBI" id="CHEBI:29035"/>
    </ligand>
</feature>
<dbReference type="Pfam" id="PF01867">
    <property type="entry name" value="Cas_Cas1"/>
    <property type="match status" value="1"/>
</dbReference>
<evidence type="ECO:0000256" key="6">
    <source>
        <dbReference type="ARBA" id="ARBA00023118"/>
    </source>
</evidence>
<evidence type="ECO:0000256" key="1">
    <source>
        <dbReference type="ARBA" id="ARBA00022722"/>
    </source>
</evidence>
<dbReference type="AlphaFoldDB" id="A0A0D0S0R6"/>
<evidence type="ECO:0000256" key="10">
    <source>
        <dbReference type="HAMAP-Rule" id="MF_01470"/>
    </source>
</evidence>
<dbReference type="NCBIfam" id="TIGR00287">
    <property type="entry name" value="cas1"/>
    <property type="match status" value="1"/>
</dbReference>
<dbReference type="Gene3D" id="1.20.120.920">
    <property type="entry name" value="CRISPR-associated endonuclease Cas1, C-terminal domain"/>
    <property type="match status" value="1"/>
</dbReference>
<evidence type="ECO:0000313" key="12">
    <source>
        <dbReference type="Proteomes" id="UP000032102"/>
    </source>
</evidence>
<gene>
    <name evidence="10" type="primary">cas1</name>
    <name evidence="11" type="ORF">LH47_01379</name>
</gene>
<dbReference type="GO" id="GO:0051607">
    <property type="term" value="P:defense response to virus"/>
    <property type="evidence" value="ECO:0007669"/>
    <property type="project" value="UniProtKB-UniRule"/>
</dbReference>
<evidence type="ECO:0000256" key="8">
    <source>
        <dbReference type="ARBA" id="ARBA00023211"/>
    </source>
</evidence>
<dbReference type="Gene3D" id="3.100.10.20">
    <property type="entry name" value="CRISPR-associated endonuclease Cas1, N-terminal domain"/>
    <property type="match status" value="1"/>
</dbReference>
<dbReference type="GO" id="GO:0043571">
    <property type="term" value="P:maintenance of CRISPR repeat elements"/>
    <property type="evidence" value="ECO:0007669"/>
    <property type="project" value="UniProtKB-UniRule"/>
</dbReference>
<evidence type="ECO:0000256" key="7">
    <source>
        <dbReference type="ARBA" id="ARBA00023125"/>
    </source>
</evidence>
<keyword evidence="8 10" id="KW-0464">Manganese</keyword>
<dbReference type="GO" id="GO:0016787">
    <property type="term" value="F:hydrolase activity"/>
    <property type="evidence" value="ECO:0007669"/>
    <property type="project" value="UniProtKB-KW"/>
</dbReference>
<dbReference type="InterPro" id="IPR042211">
    <property type="entry name" value="CRISPR-assoc_Cas1_N"/>
</dbReference>
<accession>A0A0D0S0R6</accession>
<evidence type="ECO:0000313" key="11">
    <source>
        <dbReference type="EMBL" id="KIQ94501.1"/>
    </source>
</evidence>
<comment type="caution">
    <text evidence="11">The sequence shown here is derived from an EMBL/GenBank/DDBJ whole genome shotgun (WGS) entry which is preliminary data.</text>
</comment>
<protein>
    <recommendedName>
        <fullName evidence="10">CRISPR-associated endonuclease Cas1</fullName>
        <ecNumber evidence="10">3.1.-.-</ecNumber>
    </recommendedName>
</protein>
<comment type="subunit">
    <text evidence="9 10">Homodimer, forms a heterotetramer with a Cas2 homodimer.</text>
</comment>
<evidence type="ECO:0000256" key="4">
    <source>
        <dbReference type="ARBA" id="ARBA00022801"/>
    </source>
</evidence>
<evidence type="ECO:0000256" key="3">
    <source>
        <dbReference type="ARBA" id="ARBA00022759"/>
    </source>
</evidence>